<comment type="caution">
    <text evidence="2">The sequence shown here is derived from an EMBL/GenBank/DDBJ whole genome shotgun (WGS) entry which is preliminary data.</text>
</comment>
<gene>
    <name evidence="2" type="ORF">OS889_06775</name>
</gene>
<sequence>MTPRTILRIEGGATLAAALYGYYLLDGPWWLLAVLALAPDLSMLGYLVDERIGSVVYNLGHTYTLPVALGAVGYGLDARILLLGALVWAGHIGADRLVGYGLKLTSGFDETHLSHPTAERKPRDRVPKPR</sequence>
<dbReference type="InterPro" id="IPR025356">
    <property type="entry name" value="DUF4260"/>
</dbReference>
<dbReference type="EMBL" id="JBGNYA010000001">
    <property type="protein sequence ID" value="MFA1610710.1"/>
    <property type="molecule type" value="Genomic_DNA"/>
</dbReference>
<dbReference type="Proteomes" id="UP001570511">
    <property type="component" value="Unassembled WGS sequence"/>
</dbReference>
<reference evidence="2 3" key="1">
    <citation type="submission" date="2024-08" db="EMBL/GenBank/DDBJ databases">
        <title>Halobellus sp. MBLA0158 whole genome sequence.</title>
        <authorList>
            <person name="Hwang C.Y."/>
            <person name="Cho E.-S."/>
            <person name="Seo M.-J."/>
        </authorList>
    </citation>
    <scope>NUCLEOTIDE SEQUENCE [LARGE SCALE GENOMIC DNA]</scope>
    <source>
        <strain evidence="2 3">MBLA0158</strain>
    </source>
</reference>
<name>A0ABD5M9X6_9EURY</name>
<dbReference type="Pfam" id="PF14079">
    <property type="entry name" value="DUF4260"/>
    <property type="match status" value="1"/>
</dbReference>
<evidence type="ECO:0000313" key="2">
    <source>
        <dbReference type="EMBL" id="MFA1610710.1"/>
    </source>
</evidence>
<accession>A0ABD5M9X6</accession>
<keyword evidence="1" id="KW-0472">Membrane</keyword>
<keyword evidence="3" id="KW-1185">Reference proteome</keyword>
<dbReference type="AlphaFoldDB" id="A0ABD5M9X6"/>
<keyword evidence="1" id="KW-1133">Transmembrane helix</keyword>
<feature type="transmembrane region" description="Helical" evidence="1">
    <location>
        <begin position="55"/>
        <end position="74"/>
    </location>
</feature>
<dbReference type="RefSeq" id="WP_372388441.1">
    <property type="nucleotide sequence ID" value="NZ_JBGNYA010000001.1"/>
</dbReference>
<evidence type="ECO:0000256" key="1">
    <source>
        <dbReference type="SAM" id="Phobius"/>
    </source>
</evidence>
<protein>
    <submittedName>
        <fullName evidence="2">DUF4260 domain-containing protein</fullName>
    </submittedName>
</protein>
<proteinExistence type="predicted"/>
<feature type="transmembrane region" description="Helical" evidence="1">
    <location>
        <begin position="7"/>
        <end position="23"/>
    </location>
</feature>
<evidence type="ECO:0000313" key="3">
    <source>
        <dbReference type="Proteomes" id="UP001570511"/>
    </source>
</evidence>
<organism evidence="2 3">
    <name type="scientific">Halobellus rubicundus</name>
    <dbReference type="NCBI Taxonomy" id="2996466"/>
    <lineage>
        <taxon>Archaea</taxon>
        <taxon>Methanobacteriati</taxon>
        <taxon>Methanobacteriota</taxon>
        <taxon>Stenosarchaea group</taxon>
        <taxon>Halobacteria</taxon>
        <taxon>Halobacteriales</taxon>
        <taxon>Haloferacaceae</taxon>
        <taxon>Halobellus</taxon>
    </lineage>
</organism>
<keyword evidence="1" id="KW-0812">Transmembrane</keyword>